<sequence length="46" mass="4983">MKTAAAPALERRCAAAKIRNGVVERRRHAADARGDQPHSESDSEPV</sequence>
<organism evidence="2 3">
    <name type="scientific">Lysobacter enzymogenes</name>
    <dbReference type="NCBI Taxonomy" id="69"/>
    <lineage>
        <taxon>Bacteria</taxon>
        <taxon>Pseudomonadati</taxon>
        <taxon>Pseudomonadota</taxon>
        <taxon>Gammaproteobacteria</taxon>
        <taxon>Lysobacterales</taxon>
        <taxon>Lysobacteraceae</taxon>
        <taxon>Lysobacter</taxon>
    </lineage>
</organism>
<proteinExistence type="predicted"/>
<name>A0A0S2DM90_LYSEN</name>
<dbReference type="AlphaFoldDB" id="A0A0S2DM90"/>
<protein>
    <submittedName>
        <fullName evidence="2">Uncharacterized protein</fullName>
    </submittedName>
</protein>
<dbReference type="Proteomes" id="UP000061569">
    <property type="component" value="Chromosome"/>
</dbReference>
<feature type="compositionally biased region" description="Basic and acidic residues" evidence="1">
    <location>
        <begin position="29"/>
        <end position="46"/>
    </location>
</feature>
<evidence type="ECO:0000313" key="2">
    <source>
        <dbReference type="EMBL" id="ALN59644.1"/>
    </source>
</evidence>
<reference evidence="2 3" key="1">
    <citation type="submission" date="2015-11" db="EMBL/GenBank/DDBJ databases">
        <title>Genome sequences of Lysobacter enzymogenes strain C3 and Lysobacter antibioticus ATCC 29479.</title>
        <authorList>
            <person name="Kobayashi D.Y."/>
        </authorList>
    </citation>
    <scope>NUCLEOTIDE SEQUENCE [LARGE SCALE GENOMIC DNA]</scope>
    <source>
        <strain evidence="2 3">C3</strain>
    </source>
</reference>
<gene>
    <name evidence="2" type="ORF">GLE_4303</name>
</gene>
<accession>A0A0S2DM90</accession>
<feature type="region of interest" description="Disordered" evidence="1">
    <location>
        <begin position="23"/>
        <end position="46"/>
    </location>
</feature>
<dbReference type="KEGG" id="lez:GLE_4303"/>
<dbReference type="PATRIC" id="fig|69.6.peg.4242"/>
<evidence type="ECO:0000256" key="1">
    <source>
        <dbReference type="SAM" id="MobiDB-lite"/>
    </source>
</evidence>
<evidence type="ECO:0000313" key="3">
    <source>
        <dbReference type="Proteomes" id="UP000061569"/>
    </source>
</evidence>
<dbReference type="EMBL" id="CP013140">
    <property type="protein sequence ID" value="ALN59644.1"/>
    <property type="molecule type" value="Genomic_DNA"/>
</dbReference>